<evidence type="ECO:0000256" key="1">
    <source>
        <dbReference type="SAM" id="MobiDB-lite"/>
    </source>
</evidence>
<feature type="region of interest" description="Disordered" evidence="1">
    <location>
        <begin position="124"/>
        <end position="269"/>
    </location>
</feature>
<feature type="compositionally biased region" description="Low complexity" evidence="1">
    <location>
        <begin position="251"/>
        <end position="261"/>
    </location>
</feature>
<keyword evidence="3" id="KW-1185">Reference proteome</keyword>
<comment type="caution">
    <text evidence="2">The sequence shown here is derived from an EMBL/GenBank/DDBJ whole genome shotgun (WGS) entry which is preliminary data.</text>
</comment>
<feature type="compositionally biased region" description="Pro residues" evidence="1">
    <location>
        <begin position="173"/>
        <end position="192"/>
    </location>
</feature>
<accession>A0ABQ9WNZ7</accession>
<feature type="compositionally biased region" description="Basic residues" evidence="1">
    <location>
        <begin position="151"/>
        <end position="161"/>
    </location>
</feature>
<evidence type="ECO:0000313" key="2">
    <source>
        <dbReference type="EMBL" id="KAK2941205.1"/>
    </source>
</evidence>
<organism evidence="2 3">
    <name type="scientific">Blattamonas nauphoetae</name>
    <dbReference type="NCBI Taxonomy" id="2049346"/>
    <lineage>
        <taxon>Eukaryota</taxon>
        <taxon>Metamonada</taxon>
        <taxon>Preaxostyla</taxon>
        <taxon>Oxymonadida</taxon>
        <taxon>Blattamonas</taxon>
    </lineage>
</organism>
<feature type="compositionally biased region" description="Polar residues" evidence="1">
    <location>
        <begin position="216"/>
        <end position="238"/>
    </location>
</feature>
<feature type="compositionally biased region" description="Basic and acidic residues" evidence="1">
    <location>
        <begin position="124"/>
        <end position="133"/>
    </location>
</feature>
<proteinExistence type="predicted"/>
<dbReference type="Proteomes" id="UP001281761">
    <property type="component" value="Unassembled WGS sequence"/>
</dbReference>
<protein>
    <submittedName>
        <fullName evidence="2">Uncharacterized protein</fullName>
    </submittedName>
</protein>
<sequence length="282" mass="31041">MQRISIAAIVEMETSGWIGTGEGFIVLFAINNNVLHSQLDLSTSTGVANYNTALGIRDDVEEDEFGLFEKGEPMRVDLHGLTTTLSQVRYPSEWKETKREGVSTLTARDDQTKRTIEGHEEEPYWDHDGREFGADDEGEGGQPCCLAGAGTRRRSGRRGTVRRPDRDAVQPNCTPPFLSPLHPRPSLIPPSKPHTSFPLNLPTEEPVALHPKRHSSPQLSARNGFSPRRNSAIQSPSRSIPHADDVATVRSLQSSSFESSSTAPGESMSVRGLARMEMIWSV</sequence>
<gene>
    <name evidence="2" type="ORF">BLNAU_23873</name>
</gene>
<dbReference type="EMBL" id="JARBJD010000536">
    <property type="protein sequence ID" value="KAK2941205.1"/>
    <property type="molecule type" value="Genomic_DNA"/>
</dbReference>
<evidence type="ECO:0000313" key="3">
    <source>
        <dbReference type="Proteomes" id="UP001281761"/>
    </source>
</evidence>
<name>A0ABQ9WNZ7_9EUKA</name>
<reference evidence="2 3" key="1">
    <citation type="journal article" date="2022" name="bioRxiv">
        <title>Genomics of Preaxostyla Flagellates Illuminates Evolutionary Transitions and the Path Towards Mitochondrial Loss.</title>
        <authorList>
            <person name="Novak L.V.F."/>
            <person name="Treitli S.C."/>
            <person name="Pyrih J."/>
            <person name="Halakuc P."/>
            <person name="Pipaliya S.V."/>
            <person name="Vacek V."/>
            <person name="Brzon O."/>
            <person name="Soukal P."/>
            <person name="Eme L."/>
            <person name="Dacks J.B."/>
            <person name="Karnkowska A."/>
            <person name="Elias M."/>
            <person name="Hampl V."/>
        </authorList>
    </citation>
    <scope>NUCLEOTIDE SEQUENCE [LARGE SCALE GENOMIC DNA]</scope>
    <source>
        <strain evidence="2">NAU3</strain>
        <tissue evidence="2">Gut</tissue>
    </source>
</reference>